<dbReference type="AlphaFoldDB" id="A0A392R575"/>
<proteinExistence type="predicted"/>
<evidence type="ECO:0000313" key="2">
    <source>
        <dbReference type="EMBL" id="MCI30695.1"/>
    </source>
</evidence>
<evidence type="ECO:0000256" key="1">
    <source>
        <dbReference type="SAM" id="MobiDB-lite"/>
    </source>
</evidence>
<protein>
    <submittedName>
        <fullName evidence="2">Uncharacterized protein</fullName>
    </submittedName>
</protein>
<organism evidence="2 3">
    <name type="scientific">Trifolium medium</name>
    <dbReference type="NCBI Taxonomy" id="97028"/>
    <lineage>
        <taxon>Eukaryota</taxon>
        <taxon>Viridiplantae</taxon>
        <taxon>Streptophyta</taxon>
        <taxon>Embryophyta</taxon>
        <taxon>Tracheophyta</taxon>
        <taxon>Spermatophyta</taxon>
        <taxon>Magnoliopsida</taxon>
        <taxon>eudicotyledons</taxon>
        <taxon>Gunneridae</taxon>
        <taxon>Pentapetalae</taxon>
        <taxon>rosids</taxon>
        <taxon>fabids</taxon>
        <taxon>Fabales</taxon>
        <taxon>Fabaceae</taxon>
        <taxon>Papilionoideae</taxon>
        <taxon>50 kb inversion clade</taxon>
        <taxon>NPAAA clade</taxon>
        <taxon>Hologalegina</taxon>
        <taxon>IRL clade</taxon>
        <taxon>Trifolieae</taxon>
        <taxon>Trifolium</taxon>
    </lineage>
</organism>
<sequence>MVRLGNGSQVRNNSPSSGERIMDRETNEAHHIIDIQEELGISFNGVGGEEVQWVMEMEDRDRREKLAWEHNN</sequence>
<accession>A0A392R575</accession>
<reference evidence="2 3" key="1">
    <citation type="journal article" date="2018" name="Front. Plant Sci.">
        <title>Red Clover (Trifolium pratense) and Zigzag Clover (T. medium) - A Picture of Genomic Similarities and Differences.</title>
        <authorList>
            <person name="Dluhosova J."/>
            <person name="Istvanek J."/>
            <person name="Nedelnik J."/>
            <person name="Repkova J."/>
        </authorList>
    </citation>
    <scope>NUCLEOTIDE SEQUENCE [LARGE SCALE GENOMIC DNA]</scope>
    <source>
        <strain evidence="3">cv. 10/8</strain>
        <tissue evidence="2">Leaf</tissue>
    </source>
</reference>
<feature type="non-terminal residue" evidence="2">
    <location>
        <position position="72"/>
    </location>
</feature>
<comment type="caution">
    <text evidence="2">The sequence shown here is derived from an EMBL/GenBank/DDBJ whole genome shotgun (WGS) entry which is preliminary data.</text>
</comment>
<evidence type="ECO:0000313" key="3">
    <source>
        <dbReference type="Proteomes" id="UP000265520"/>
    </source>
</evidence>
<dbReference type="EMBL" id="LXQA010181511">
    <property type="protein sequence ID" value="MCI30695.1"/>
    <property type="molecule type" value="Genomic_DNA"/>
</dbReference>
<feature type="compositionally biased region" description="Polar residues" evidence="1">
    <location>
        <begin position="1"/>
        <end position="17"/>
    </location>
</feature>
<feature type="region of interest" description="Disordered" evidence="1">
    <location>
        <begin position="1"/>
        <end position="28"/>
    </location>
</feature>
<keyword evidence="3" id="KW-1185">Reference proteome</keyword>
<dbReference type="Proteomes" id="UP000265520">
    <property type="component" value="Unassembled WGS sequence"/>
</dbReference>
<name>A0A392R575_9FABA</name>